<proteinExistence type="predicted"/>
<organism evidence="1 2">
    <name type="scientific">Piromyces finnis</name>
    <dbReference type="NCBI Taxonomy" id="1754191"/>
    <lineage>
        <taxon>Eukaryota</taxon>
        <taxon>Fungi</taxon>
        <taxon>Fungi incertae sedis</taxon>
        <taxon>Chytridiomycota</taxon>
        <taxon>Chytridiomycota incertae sedis</taxon>
        <taxon>Neocallimastigomycetes</taxon>
        <taxon>Neocallimastigales</taxon>
        <taxon>Neocallimastigaceae</taxon>
        <taxon>Piromyces</taxon>
    </lineage>
</organism>
<accession>A0A1Y1VDG7</accession>
<comment type="caution">
    <text evidence="1">The sequence shown here is derived from an EMBL/GenBank/DDBJ whole genome shotgun (WGS) entry which is preliminary data.</text>
</comment>
<gene>
    <name evidence="1" type="ORF">BCR36DRAFT_31424</name>
</gene>
<reference evidence="1 2" key="1">
    <citation type="submission" date="2016-08" db="EMBL/GenBank/DDBJ databases">
        <title>Genomes of anaerobic fungi encode conserved fungal cellulosomes for biomass hydrolysis.</title>
        <authorList>
            <consortium name="DOE Joint Genome Institute"/>
            <person name="Haitjema C.H."/>
            <person name="Gilmore S.P."/>
            <person name="Henske J.K."/>
            <person name="Solomon K.V."/>
            <person name="De Groot R."/>
            <person name="Kuo A."/>
            <person name="Mondo S.J."/>
            <person name="Salamov A.A."/>
            <person name="Labutti K."/>
            <person name="Zhao Z."/>
            <person name="Chiniquy J."/>
            <person name="Barry K."/>
            <person name="Brewer H.M."/>
            <person name="Purvine S.O."/>
            <person name="Wright A.T."/>
            <person name="Boxma B."/>
            <person name="Van Alen T."/>
            <person name="Hackstein J.H."/>
            <person name="Baker S.E."/>
            <person name="Grigoriev I.V."/>
            <person name="O'Malley M.A."/>
        </authorList>
    </citation>
    <scope>NUCLEOTIDE SEQUENCE [LARGE SCALE GENOMIC DNA]</scope>
    <source>
        <strain evidence="2">finn</strain>
    </source>
</reference>
<dbReference type="EMBL" id="MCFH01000015">
    <property type="protein sequence ID" value="ORX52570.1"/>
    <property type="molecule type" value="Genomic_DNA"/>
</dbReference>
<sequence>MDNEILKIYNSIVSKYKFDDEIKKEKSIDEILNNNKTKAIWYISAIQCIEEKITKNFSEEETKKILYWILENKIKYSEGIFNSVFQIKFISQFYVLTINLLQSYTSRNIPIDEKDILMKECSNNIISITSLPVLFSNIEGLYENYSERLLKTLESSNMKTCNELQKCFISDVYTAPLMPLPNIANERVDSKLKDQKLSQSIYIVLLSFLEDMVRFYRIHSLDYDENQKIALCDKIESIVKFICGKIKKTSPSRTLCEKGLQIINNFEEIDINNKEQMKDASLLLEEILKER</sequence>
<keyword evidence="2" id="KW-1185">Reference proteome</keyword>
<dbReference type="AlphaFoldDB" id="A0A1Y1VDG7"/>
<reference evidence="1 2" key="2">
    <citation type="submission" date="2016-08" db="EMBL/GenBank/DDBJ databases">
        <title>Pervasive Adenine N6-methylation of Active Genes in Fungi.</title>
        <authorList>
            <consortium name="DOE Joint Genome Institute"/>
            <person name="Mondo S.J."/>
            <person name="Dannebaum R.O."/>
            <person name="Kuo R.C."/>
            <person name="Labutti K."/>
            <person name="Haridas S."/>
            <person name="Kuo A."/>
            <person name="Salamov A."/>
            <person name="Ahrendt S.R."/>
            <person name="Lipzen A."/>
            <person name="Sullivan W."/>
            <person name="Andreopoulos W.B."/>
            <person name="Clum A."/>
            <person name="Lindquist E."/>
            <person name="Daum C."/>
            <person name="Ramamoorthy G.K."/>
            <person name="Gryganskyi A."/>
            <person name="Culley D."/>
            <person name="Magnuson J.K."/>
            <person name="James T.Y."/>
            <person name="O'Malley M.A."/>
            <person name="Stajich J.E."/>
            <person name="Spatafora J.W."/>
            <person name="Visel A."/>
            <person name="Grigoriev I.V."/>
        </authorList>
    </citation>
    <scope>NUCLEOTIDE SEQUENCE [LARGE SCALE GENOMIC DNA]</scope>
    <source>
        <strain evidence="2">finn</strain>
    </source>
</reference>
<dbReference type="Proteomes" id="UP000193719">
    <property type="component" value="Unassembled WGS sequence"/>
</dbReference>
<dbReference type="OrthoDB" id="10420279at2759"/>
<protein>
    <submittedName>
        <fullName evidence="1">Uncharacterized protein</fullName>
    </submittedName>
</protein>
<name>A0A1Y1VDG7_9FUNG</name>
<evidence type="ECO:0000313" key="2">
    <source>
        <dbReference type="Proteomes" id="UP000193719"/>
    </source>
</evidence>
<evidence type="ECO:0000313" key="1">
    <source>
        <dbReference type="EMBL" id="ORX52570.1"/>
    </source>
</evidence>